<evidence type="ECO:0000313" key="6">
    <source>
        <dbReference type="EMBL" id="TDM15379.1"/>
    </source>
</evidence>
<gene>
    <name evidence="6" type="ORF">ERX55_00280</name>
</gene>
<evidence type="ECO:0000259" key="5">
    <source>
        <dbReference type="Pfam" id="PF01361"/>
    </source>
</evidence>
<sequence length="61" mass="7004">MPFVTIELIEGRTEEQLKAMVAEVTEVVSRTTQAPKENIHVFVEELKKERYAVNGKLKSEE</sequence>
<dbReference type="PANTHER" id="PTHR35530:SF1">
    <property type="entry name" value="2-HYDROXYMUCONATE TAUTOMERASE"/>
    <property type="match status" value="1"/>
</dbReference>
<dbReference type="Proteomes" id="UP000294843">
    <property type="component" value="Unassembled WGS sequence"/>
</dbReference>
<comment type="caution">
    <text evidence="6">The sequence shown here is derived from an EMBL/GenBank/DDBJ whole genome shotgun (WGS) entry which is preliminary data.</text>
</comment>
<dbReference type="InterPro" id="IPR004370">
    <property type="entry name" value="4-OT-like_dom"/>
</dbReference>
<protein>
    <recommendedName>
        <fullName evidence="4">Tautomerase</fullName>
        <ecNumber evidence="4">5.3.2.-</ecNumber>
    </recommendedName>
</protein>
<dbReference type="EC" id="5.3.2.-" evidence="4"/>
<keyword evidence="2 4" id="KW-0413">Isomerase</keyword>
<organism evidence="6 7">
    <name type="scientific">Macrococcus bovicus</name>
    <dbReference type="NCBI Taxonomy" id="69968"/>
    <lineage>
        <taxon>Bacteria</taxon>
        <taxon>Bacillati</taxon>
        <taxon>Bacillota</taxon>
        <taxon>Bacilli</taxon>
        <taxon>Bacillales</taxon>
        <taxon>Staphylococcaceae</taxon>
        <taxon>Macrococcus</taxon>
    </lineage>
</organism>
<dbReference type="InterPro" id="IPR014347">
    <property type="entry name" value="Tautomerase/MIF_sf"/>
</dbReference>
<keyword evidence="7" id="KW-1185">Reference proteome</keyword>
<dbReference type="InterPro" id="IPR018191">
    <property type="entry name" value="4-OT"/>
</dbReference>
<dbReference type="OrthoDB" id="9804765at2"/>
<dbReference type="RefSeq" id="WP_133450588.1">
    <property type="nucleotide sequence ID" value="NZ_SCWF01000001.1"/>
</dbReference>
<evidence type="ECO:0000256" key="1">
    <source>
        <dbReference type="ARBA" id="ARBA00006723"/>
    </source>
</evidence>
<dbReference type="Gene3D" id="3.30.429.10">
    <property type="entry name" value="Macrophage Migration Inhibitory Factor"/>
    <property type="match status" value="1"/>
</dbReference>
<dbReference type="AlphaFoldDB" id="A0A4V3BFQ7"/>
<dbReference type="PANTHER" id="PTHR35530">
    <property type="entry name" value="TAUTOMERASE-RELATED"/>
    <property type="match status" value="1"/>
</dbReference>
<proteinExistence type="inferred from homology"/>
<evidence type="ECO:0000256" key="2">
    <source>
        <dbReference type="ARBA" id="ARBA00023235"/>
    </source>
</evidence>
<reference evidence="6 7" key="1">
    <citation type="submission" date="2019-01" db="EMBL/GenBank/DDBJ databases">
        <title>Draft genome sequences of the type strains of six Macrococcus species.</title>
        <authorList>
            <person name="Mazhar S."/>
            <person name="Altermann E."/>
            <person name="Hill C."/>
            <person name="Mcauliffe O."/>
        </authorList>
    </citation>
    <scope>NUCLEOTIDE SEQUENCE [LARGE SCALE GENOMIC DNA]</scope>
    <source>
        <strain evidence="6 7">ATCC 51825</strain>
    </source>
</reference>
<feature type="domain" description="4-oxalocrotonate tautomerase-like" evidence="5">
    <location>
        <begin position="2"/>
        <end position="59"/>
    </location>
</feature>
<dbReference type="EMBL" id="SCWF01000001">
    <property type="protein sequence ID" value="TDM15379.1"/>
    <property type="molecule type" value="Genomic_DNA"/>
</dbReference>
<accession>A0A4V3BFQ7</accession>
<comment type="similarity">
    <text evidence="1 4">Belongs to the 4-oxalocrotonate tautomerase family.</text>
</comment>
<dbReference type="NCBIfam" id="NF002571">
    <property type="entry name" value="PRK02220.1"/>
    <property type="match status" value="1"/>
</dbReference>
<dbReference type="Pfam" id="PF01361">
    <property type="entry name" value="Tautomerase"/>
    <property type="match status" value="1"/>
</dbReference>
<dbReference type="NCBIfam" id="TIGR00013">
    <property type="entry name" value="taut"/>
    <property type="match status" value="1"/>
</dbReference>
<evidence type="ECO:0000256" key="3">
    <source>
        <dbReference type="PIRSR" id="PIRSR618191-1"/>
    </source>
</evidence>
<dbReference type="GO" id="GO:0016853">
    <property type="term" value="F:isomerase activity"/>
    <property type="evidence" value="ECO:0007669"/>
    <property type="project" value="UniProtKB-UniRule"/>
</dbReference>
<dbReference type="SUPFAM" id="SSF55331">
    <property type="entry name" value="Tautomerase/MIF"/>
    <property type="match status" value="1"/>
</dbReference>
<evidence type="ECO:0000313" key="7">
    <source>
        <dbReference type="Proteomes" id="UP000294843"/>
    </source>
</evidence>
<feature type="active site" description="Proton acceptor; via imino nitrogen" evidence="3">
    <location>
        <position position="2"/>
    </location>
</feature>
<evidence type="ECO:0000256" key="4">
    <source>
        <dbReference type="RuleBase" id="RU362032"/>
    </source>
</evidence>
<name>A0A4V3BFQ7_9STAP</name>